<dbReference type="InterPro" id="IPR027417">
    <property type="entry name" value="P-loop_NTPase"/>
</dbReference>
<evidence type="ECO:0000256" key="6">
    <source>
        <dbReference type="ARBA" id="ARBA00022723"/>
    </source>
</evidence>
<comment type="similarity">
    <text evidence="2">Belongs to the TsaE family.</text>
</comment>
<evidence type="ECO:0000256" key="7">
    <source>
        <dbReference type="ARBA" id="ARBA00022741"/>
    </source>
</evidence>
<keyword evidence="6" id="KW-0479">Metal-binding</keyword>
<dbReference type="AlphaFoldDB" id="A0A1K1LCX9"/>
<proteinExistence type="inferred from homology"/>
<sequence>MDAFTFLLESLDDTACLGTLLADMMQSAPQVRALLLQGDLGSGKTTLTRSFVAALPGGGQAEISSPSFTICNEYPTCPPVLHCDLYRCPASLPDEVWDALDADAGICIVEWAQYIPEAALPKEFLDIRLDSCEKGRFLTVMAHGQASQALAQELHTAWTASGRHGSRTELPLFS</sequence>
<evidence type="ECO:0000256" key="3">
    <source>
        <dbReference type="ARBA" id="ARBA00019010"/>
    </source>
</evidence>
<evidence type="ECO:0000256" key="5">
    <source>
        <dbReference type="ARBA" id="ARBA00022694"/>
    </source>
</evidence>
<evidence type="ECO:0000256" key="8">
    <source>
        <dbReference type="ARBA" id="ARBA00022840"/>
    </source>
</evidence>
<evidence type="ECO:0000313" key="11">
    <source>
        <dbReference type="EMBL" id="SFV72551.1"/>
    </source>
</evidence>
<dbReference type="GO" id="GO:0005524">
    <property type="term" value="F:ATP binding"/>
    <property type="evidence" value="ECO:0007669"/>
    <property type="project" value="UniProtKB-KW"/>
</dbReference>
<dbReference type="RefSeq" id="WP_083575270.1">
    <property type="nucleotide sequence ID" value="NZ_CBCTAE010000017.1"/>
</dbReference>
<dbReference type="GO" id="GO:0046872">
    <property type="term" value="F:metal ion binding"/>
    <property type="evidence" value="ECO:0007669"/>
    <property type="project" value="UniProtKB-KW"/>
</dbReference>
<evidence type="ECO:0000256" key="4">
    <source>
        <dbReference type="ARBA" id="ARBA00022490"/>
    </source>
</evidence>
<dbReference type="KEGG" id="dpg:DESPIGER_0667"/>
<dbReference type="NCBIfam" id="TIGR00150">
    <property type="entry name" value="T6A_YjeE"/>
    <property type="match status" value="1"/>
</dbReference>
<accession>A0A1K1LCX9</accession>
<organism evidence="11 12">
    <name type="scientific">Desulfovibrio piger</name>
    <dbReference type="NCBI Taxonomy" id="901"/>
    <lineage>
        <taxon>Bacteria</taxon>
        <taxon>Pseudomonadati</taxon>
        <taxon>Thermodesulfobacteriota</taxon>
        <taxon>Desulfovibrionia</taxon>
        <taxon>Desulfovibrionales</taxon>
        <taxon>Desulfovibrionaceae</taxon>
        <taxon>Desulfovibrio</taxon>
    </lineage>
</organism>
<evidence type="ECO:0000256" key="9">
    <source>
        <dbReference type="ARBA" id="ARBA00022842"/>
    </source>
</evidence>
<dbReference type="PANTHER" id="PTHR33540:SF2">
    <property type="entry name" value="TRNA THREONYLCARBAMOYLADENOSINE BIOSYNTHESIS PROTEIN TSAE"/>
    <property type="match status" value="1"/>
</dbReference>
<evidence type="ECO:0000313" key="12">
    <source>
        <dbReference type="Proteomes" id="UP000186323"/>
    </source>
</evidence>
<keyword evidence="8" id="KW-0067">ATP-binding</keyword>
<reference evidence="12" key="1">
    <citation type="submission" date="2016-10" db="EMBL/GenBank/DDBJ databases">
        <authorList>
            <person name="Wegmann U."/>
        </authorList>
    </citation>
    <scope>NUCLEOTIDE SEQUENCE [LARGE SCALE GENOMIC DNA]</scope>
</reference>
<keyword evidence="5" id="KW-0819">tRNA processing</keyword>
<comment type="subcellular location">
    <subcellularLocation>
        <location evidence="1">Cytoplasm</location>
    </subcellularLocation>
</comment>
<dbReference type="Proteomes" id="UP000186323">
    <property type="component" value="Chromosome I"/>
</dbReference>
<dbReference type="Pfam" id="PF02367">
    <property type="entry name" value="TsaE"/>
    <property type="match status" value="1"/>
</dbReference>
<keyword evidence="12" id="KW-1185">Reference proteome</keyword>
<dbReference type="Gene3D" id="3.40.50.300">
    <property type="entry name" value="P-loop containing nucleotide triphosphate hydrolases"/>
    <property type="match status" value="1"/>
</dbReference>
<gene>
    <name evidence="11" type="ORF">DESPIGER_0667</name>
</gene>
<name>A0A1K1LCX9_9BACT</name>
<dbReference type="EMBL" id="LT630450">
    <property type="protein sequence ID" value="SFV72551.1"/>
    <property type="molecule type" value="Genomic_DNA"/>
</dbReference>
<keyword evidence="4" id="KW-0963">Cytoplasm</keyword>
<evidence type="ECO:0000256" key="2">
    <source>
        <dbReference type="ARBA" id="ARBA00007599"/>
    </source>
</evidence>
<protein>
    <recommendedName>
        <fullName evidence="3">tRNA threonylcarbamoyladenosine biosynthesis protein TsaE</fullName>
    </recommendedName>
    <alternativeName>
        <fullName evidence="10">t(6)A37 threonylcarbamoyladenosine biosynthesis protein TsaE</fullName>
    </alternativeName>
</protein>
<evidence type="ECO:0000256" key="10">
    <source>
        <dbReference type="ARBA" id="ARBA00032441"/>
    </source>
</evidence>
<dbReference type="GO" id="GO:0002949">
    <property type="term" value="P:tRNA threonylcarbamoyladenosine modification"/>
    <property type="evidence" value="ECO:0007669"/>
    <property type="project" value="InterPro"/>
</dbReference>
<dbReference type="GO" id="GO:0005737">
    <property type="term" value="C:cytoplasm"/>
    <property type="evidence" value="ECO:0007669"/>
    <property type="project" value="UniProtKB-SubCell"/>
</dbReference>
<dbReference type="PANTHER" id="PTHR33540">
    <property type="entry name" value="TRNA THREONYLCARBAMOYLADENOSINE BIOSYNTHESIS PROTEIN TSAE"/>
    <property type="match status" value="1"/>
</dbReference>
<dbReference type="SUPFAM" id="SSF52540">
    <property type="entry name" value="P-loop containing nucleoside triphosphate hydrolases"/>
    <property type="match status" value="1"/>
</dbReference>
<evidence type="ECO:0000256" key="1">
    <source>
        <dbReference type="ARBA" id="ARBA00004496"/>
    </source>
</evidence>
<dbReference type="InterPro" id="IPR003442">
    <property type="entry name" value="T6A_TsaE"/>
</dbReference>
<dbReference type="OrthoDB" id="9815896at2"/>
<keyword evidence="7" id="KW-0547">Nucleotide-binding</keyword>
<keyword evidence="9" id="KW-0460">Magnesium</keyword>